<keyword evidence="3" id="KW-1185">Reference proteome</keyword>
<dbReference type="Pfam" id="PF12248">
    <property type="entry name" value="Methyltransf_FA"/>
    <property type="match status" value="1"/>
</dbReference>
<protein>
    <submittedName>
        <fullName evidence="4">Uncharacterized protein LOC108561996</fullName>
    </submittedName>
</protein>
<evidence type="ECO:0000313" key="3">
    <source>
        <dbReference type="Proteomes" id="UP000695000"/>
    </source>
</evidence>
<dbReference type="InterPro" id="IPR022041">
    <property type="entry name" value="Methyltransf_FA"/>
</dbReference>
<dbReference type="RefSeq" id="XP_017775651.1">
    <property type="nucleotide sequence ID" value="XM_017920162.1"/>
</dbReference>
<accession>A0ABM1MM51</accession>
<evidence type="ECO:0000313" key="4">
    <source>
        <dbReference type="RefSeq" id="XP_017775651.1"/>
    </source>
</evidence>
<sequence>MSKTLLIFVALCFIFKASTITPRHFSIHSQNRTTPIYSFVPISGTNLTFDIRAKDEARLALTTGPALVGPYYEIIISGRDKLMNQVIKDYPGNVVASRIRTHVIEHEFRSFTLFWNNSRIALHGAQAGDEYMVVSYRRSGDTAFNYIGFSSGNSSEATFVFEDYGHQIGY</sequence>
<keyword evidence="1" id="KW-0732">Signal</keyword>
<feature type="chain" id="PRO_5046767182" evidence="1">
    <location>
        <begin position="20"/>
        <end position="170"/>
    </location>
</feature>
<gene>
    <name evidence="4" type="primary">LOC108561996</name>
</gene>
<organism evidence="3 4">
    <name type="scientific">Nicrophorus vespilloides</name>
    <name type="common">Boreal carrion beetle</name>
    <dbReference type="NCBI Taxonomy" id="110193"/>
    <lineage>
        <taxon>Eukaryota</taxon>
        <taxon>Metazoa</taxon>
        <taxon>Ecdysozoa</taxon>
        <taxon>Arthropoda</taxon>
        <taxon>Hexapoda</taxon>
        <taxon>Insecta</taxon>
        <taxon>Pterygota</taxon>
        <taxon>Neoptera</taxon>
        <taxon>Endopterygota</taxon>
        <taxon>Coleoptera</taxon>
        <taxon>Polyphaga</taxon>
        <taxon>Staphyliniformia</taxon>
        <taxon>Silphidae</taxon>
        <taxon>Nicrophorinae</taxon>
        <taxon>Nicrophorus</taxon>
    </lineage>
</organism>
<feature type="domain" description="Farnesoic acid O-methyl transferase" evidence="2">
    <location>
        <begin position="37"/>
        <end position="163"/>
    </location>
</feature>
<evidence type="ECO:0000259" key="2">
    <source>
        <dbReference type="Pfam" id="PF12248"/>
    </source>
</evidence>
<dbReference type="Proteomes" id="UP000695000">
    <property type="component" value="Unplaced"/>
</dbReference>
<feature type="signal peptide" evidence="1">
    <location>
        <begin position="1"/>
        <end position="19"/>
    </location>
</feature>
<proteinExistence type="predicted"/>
<evidence type="ECO:0000256" key="1">
    <source>
        <dbReference type="SAM" id="SignalP"/>
    </source>
</evidence>
<reference evidence="4" key="1">
    <citation type="submission" date="2025-08" db="UniProtKB">
        <authorList>
            <consortium name="RefSeq"/>
        </authorList>
    </citation>
    <scope>IDENTIFICATION</scope>
    <source>
        <tissue evidence="4">Whole Larva</tissue>
    </source>
</reference>
<dbReference type="GeneID" id="108561996"/>
<name>A0ABM1MM51_NICVS</name>